<dbReference type="InterPro" id="IPR044946">
    <property type="entry name" value="Restrct_endonuc_typeI_TRD_sf"/>
</dbReference>
<feature type="domain" description="Type I restriction modification DNA specificity" evidence="4">
    <location>
        <begin position="250"/>
        <end position="381"/>
    </location>
</feature>
<keyword evidence="5" id="KW-0378">Hydrolase</keyword>
<comment type="similarity">
    <text evidence="1">Belongs to the type-I restriction system S methylase family.</text>
</comment>
<dbReference type="EMBL" id="JAPZCX010000031">
    <property type="protein sequence ID" value="MDN5071752.1"/>
    <property type="molecule type" value="Genomic_DNA"/>
</dbReference>
<keyword evidence="2" id="KW-0680">Restriction system</keyword>
<dbReference type="RefSeq" id="WP_301372720.1">
    <property type="nucleotide sequence ID" value="NZ_JAPZCX010000031.1"/>
</dbReference>
<dbReference type="EC" id="3.1.21.-" evidence="5"/>
<dbReference type="Proteomes" id="UP001170288">
    <property type="component" value="Unassembled WGS sequence"/>
</dbReference>
<keyword evidence="3" id="KW-0238">DNA-binding</keyword>
<dbReference type="Pfam" id="PF01420">
    <property type="entry name" value="Methylase_S"/>
    <property type="match status" value="2"/>
</dbReference>
<proteinExistence type="inferred from homology"/>
<evidence type="ECO:0000313" key="6">
    <source>
        <dbReference type="Proteomes" id="UP001170288"/>
    </source>
</evidence>
<reference evidence="5" key="2">
    <citation type="journal article" date="2023" name="Microorganisms">
        <title>Genomic Characterization of Arcobacter butzleri Strains Isolated from Various Sources in Lithuania.</title>
        <authorList>
            <person name="Uljanovas D."/>
            <person name="Golz G."/>
            <person name="Fleischmann S."/>
            <person name="Kudirkiene E."/>
            <person name="Kasetiene N."/>
            <person name="Grineviciene A."/>
            <person name="Tamuleviciene E."/>
            <person name="Aksomaitiene J."/>
            <person name="Alter T."/>
            <person name="Malakauskas M."/>
        </authorList>
    </citation>
    <scope>NUCLEOTIDE SEQUENCE</scope>
    <source>
        <strain evidence="5">RCM69</strain>
    </source>
</reference>
<dbReference type="PANTHER" id="PTHR30408:SF12">
    <property type="entry name" value="TYPE I RESTRICTION ENZYME MJAVIII SPECIFICITY SUBUNIT"/>
    <property type="match status" value="1"/>
</dbReference>
<dbReference type="CDD" id="cd17521">
    <property type="entry name" value="RMtype1_S_Sau13435ORF2165P_TRD2-CR2_like"/>
    <property type="match status" value="1"/>
</dbReference>
<reference evidence="5" key="1">
    <citation type="submission" date="2022-12" db="EMBL/GenBank/DDBJ databases">
        <authorList>
            <person name="Uljanovas D."/>
        </authorList>
    </citation>
    <scope>NUCLEOTIDE SEQUENCE</scope>
    <source>
        <strain evidence="5">RCM69</strain>
    </source>
</reference>
<sequence length="400" mass="45880">MSSWRECKLGDICTDISYGYTASAKSENVGPKFLRITDIVPDRITWGNVPFCEIDDKKKEQYKLEIGDIVIARTGATTGYNKVIKDDIDSVFASYLIRYKIDKQQAFPKFIGYSLQSYEWKGFVEGIIGGSAQPGANAKQFASYDILLPPLEEQKAIAEVLSSLDDKIDLLHHQNKTLESLAQTFFRQWFIEEVKEEWEIKFSDAPIQIIDGDRGNNYPKNSDFFTNEYCLFLSARNVTKNGFDFSDCQFITKERDELLRKGKLSRNDVVLTTRGTVGNIAYYHELIPFENIRINSGMVILRADETKISPLYLYILMKSPLFCESVIEHTSGSAQPQLPIRDLNNVSFILPPKNIYYKFMEQVKPIYSKVFNNQKQIQTLEKLRDTLLPKLLSGEVRIVL</sequence>
<dbReference type="PANTHER" id="PTHR30408">
    <property type="entry name" value="TYPE-1 RESTRICTION ENZYME ECOKI SPECIFICITY PROTEIN"/>
    <property type="match status" value="1"/>
</dbReference>
<name>A0AAW7Q148_9BACT</name>
<gene>
    <name evidence="5" type="ORF">O8C76_12010</name>
</gene>
<dbReference type="GO" id="GO:0009307">
    <property type="term" value="P:DNA restriction-modification system"/>
    <property type="evidence" value="ECO:0007669"/>
    <property type="project" value="UniProtKB-KW"/>
</dbReference>
<keyword evidence="5" id="KW-0255">Endonuclease</keyword>
<dbReference type="Gene3D" id="3.90.220.20">
    <property type="entry name" value="DNA methylase specificity domains"/>
    <property type="match status" value="2"/>
</dbReference>
<dbReference type="GO" id="GO:0016787">
    <property type="term" value="F:hydrolase activity"/>
    <property type="evidence" value="ECO:0007669"/>
    <property type="project" value="UniProtKB-KW"/>
</dbReference>
<feature type="domain" description="Type I restriction modification DNA specificity" evidence="4">
    <location>
        <begin position="2"/>
        <end position="179"/>
    </location>
</feature>
<dbReference type="AlphaFoldDB" id="A0AAW7Q148"/>
<dbReference type="InterPro" id="IPR052021">
    <property type="entry name" value="Type-I_RS_S_subunit"/>
</dbReference>
<comment type="caution">
    <text evidence="5">The sequence shown here is derived from an EMBL/GenBank/DDBJ whole genome shotgun (WGS) entry which is preliminary data.</text>
</comment>
<evidence type="ECO:0000313" key="5">
    <source>
        <dbReference type="EMBL" id="MDN5071752.1"/>
    </source>
</evidence>
<evidence type="ECO:0000259" key="4">
    <source>
        <dbReference type="Pfam" id="PF01420"/>
    </source>
</evidence>
<evidence type="ECO:0000256" key="1">
    <source>
        <dbReference type="ARBA" id="ARBA00010923"/>
    </source>
</evidence>
<dbReference type="SUPFAM" id="SSF116734">
    <property type="entry name" value="DNA methylase specificity domain"/>
    <property type="match status" value="2"/>
</dbReference>
<dbReference type="GO" id="GO:0004519">
    <property type="term" value="F:endonuclease activity"/>
    <property type="evidence" value="ECO:0007669"/>
    <property type="project" value="UniProtKB-KW"/>
</dbReference>
<keyword evidence="5" id="KW-0540">Nuclease</keyword>
<evidence type="ECO:0000256" key="2">
    <source>
        <dbReference type="ARBA" id="ARBA00022747"/>
    </source>
</evidence>
<protein>
    <submittedName>
        <fullName evidence="5">Restriction endonuclease subunit S</fullName>
        <ecNumber evidence="5">3.1.21.-</ecNumber>
    </submittedName>
</protein>
<dbReference type="InterPro" id="IPR000055">
    <property type="entry name" value="Restrct_endonuc_typeI_TRD"/>
</dbReference>
<accession>A0AAW7Q148</accession>
<dbReference type="GO" id="GO:0003677">
    <property type="term" value="F:DNA binding"/>
    <property type="evidence" value="ECO:0007669"/>
    <property type="project" value="UniProtKB-KW"/>
</dbReference>
<organism evidence="5 6">
    <name type="scientific">Aliarcobacter butzleri</name>
    <dbReference type="NCBI Taxonomy" id="28197"/>
    <lineage>
        <taxon>Bacteria</taxon>
        <taxon>Pseudomonadati</taxon>
        <taxon>Campylobacterota</taxon>
        <taxon>Epsilonproteobacteria</taxon>
        <taxon>Campylobacterales</taxon>
        <taxon>Arcobacteraceae</taxon>
        <taxon>Aliarcobacter</taxon>
    </lineage>
</organism>
<evidence type="ECO:0000256" key="3">
    <source>
        <dbReference type="ARBA" id="ARBA00023125"/>
    </source>
</evidence>